<comment type="caution">
    <text evidence="1">The sequence shown here is derived from an EMBL/GenBank/DDBJ whole genome shotgun (WGS) entry which is preliminary data.</text>
</comment>
<dbReference type="Proteomes" id="UP000558015">
    <property type="component" value="Unassembled WGS sequence"/>
</dbReference>
<evidence type="ECO:0000313" key="2">
    <source>
        <dbReference type="Proteomes" id="UP000558015"/>
    </source>
</evidence>
<gene>
    <name evidence="1" type="ORF">HNP93_001433</name>
</gene>
<protein>
    <submittedName>
        <fullName evidence="1">Uncharacterized protein</fullName>
    </submittedName>
</protein>
<organism evidence="1 2">
    <name type="scientific">Methanococcus maripaludis</name>
    <name type="common">Methanococcus deltae</name>
    <dbReference type="NCBI Taxonomy" id="39152"/>
    <lineage>
        <taxon>Archaea</taxon>
        <taxon>Methanobacteriati</taxon>
        <taxon>Methanobacteriota</taxon>
        <taxon>Methanomada group</taxon>
        <taxon>Methanococci</taxon>
        <taxon>Methanococcales</taxon>
        <taxon>Methanococcaceae</taxon>
        <taxon>Methanococcus</taxon>
    </lineage>
</organism>
<evidence type="ECO:0000313" key="1">
    <source>
        <dbReference type="EMBL" id="MBA2858732.1"/>
    </source>
</evidence>
<dbReference type="AlphaFoldDB" id="A0A7J9P6B1"/>
<dbReference type="EMBL" id="JACDUN010000001">
    <property type="protein sequence ID" value="MBA2858732.1"/>
    <property type="molecule type" value="Genomic_DNA"/>
</dbReference>
<name>A0A7J9P6B1_METMI</name>
<sequence length="136" mass="15716">MQEIEEKLINSLEKQKNLNEQYEMVLTARIASGIEAMAELRQVKTIFCSDNIEKKPDELESTEDDDILINRFQRISIGDLTGSAKEVLNSEKIYLNQSLTGRLIKESDVIKELKSGNDVHYSKKYNVFYRIIVEEV</sequence>
<dbReference type="RefSeq" id="WP_181493593.1">
    <property type="nucleotide sequence ID" value="NZ_JACDUN010000001.1"/>
</dbReference>
<reference evidence="1 2" key="1">
    <citation type="submission" date="2020-07" db="EMBL/GenBank/DDBJ databases">
        <title>Genomic Encyclopedia of Type Strains, Phase IV (KMG-V): Genome sequencing to study the core and pangenomes of soil and plant-associated prokaryotes.</title>
        <authorList>
            <person name="Whitman W."/>
        </authorList>
    </citation>
    <scope>NUCLEOTIDE SEQUENCE [LARGE SCALE GENOMIC DNA]</scope>
    <source>
        <strain evidence="1 2">C12</strain>
    </source>
</reference>
<proteinExistence type="predicted"/>
<accession>A0A7J9P6B1</accession>